<dbReference type="GO" id="GO:0016301">
    <property type="term" value="F:kinase activity"/>
    <property type="evidence" value="ECO:0007669"/>
    <property type="project" value="UniProtKB-KW"/>
</dbReference>
<comment type="caution">
    <text evidence="4">The sequence shown here is derived from an EMBL/GenBank/DDBJ whole genome shotgun (WGS) entry which is preliminary data.</text>
</comment>
<dbReference type="InterPro" id="IPR029056">
    <property type="entry name" value="Ribokinase-like"/>
</dbReference>
<dbReference type="PANTHER" id="PTHR10584:SF166">
    <property type="entry name" value="RIBOKINASE"/>
    <property type="match status" value="1"/>
</dbReference>
<dbReference type="PANTHER" id="PTHR10584">
    <property type="entry name" value="SUGAR KINASE"/>
    <property type="match status" value="1"/>
</dbReference>
<proteinExistence type="predicted"/>
<reference evidence="5" key="1">
    <citation type="journal article" date="2019" name="Int. J. Syst. Evol. Microbiol.">
        <title>The Global Catalogue of Microorganisms (GCM) 10K type strain sequencing project: providing services to taxonomists for standard genome sequencing and annotation.</title>
        <authorList>
            <consortium name="The Broad Institute Genomics Platform"/>
            <consortium name="The Broad Institute Genome Sequencing Center for Infectious Disease"/>
            <person name="Wu L."/>
            <person name="Ma J."/>
        </authorList>
    </citation>
    <scope>NUCLEOTIDE SEQUENCE [LARGE SCALE GENOMIC DNA]</scope>
    <source>
        <strain evidence="5">KCTC 42083</strain>
    </source>
</reference>
<name>A0A8H9M789_9BURK</name>
<dbReference type="RefSeq" id="WP_189393979.1">
    <property type="nucleotide sequence ID" value="NZ_BMZN01000006.1"/>
</dbReference>
<dbReference type="Gene3D" id="3.40.1190.20">
    <property type="match status" value="1"/>
</dbReference>
<keyword evidence="5" id="KW-1185">Reference proteome</keyword>
<organism evidence="4 5">
    <name type="scientific">Alcaligenes pakistanensis</name>
    <dbReference type="NCBI Taxonomy" id="1482717"/>
    <lineage>
        <taxon>Bacteria</taxon>
        <taxon>Pseudomonadati</taxon>
        <taxon>Pseudomonadota</taxon>
        <taxon>Betaproteobacteria</taxon>
        <taxon>Burkholderiales</taxon>
        <taxon>Alcaligenaceae</taxon>
        <taxon>Alcaligenes</taxon>
    </lineage>
</organism>
<evidence type="ECO:0000259" key="3">
    <source>
        <dbReference type="Pfam" id="PF00294"/>
    </source>
</evidence>
<evidence type="ECO:0000313" key="4">
    <source>
        <dbReference type="EMBL" id="GHC58938.1"/>
    </source>
</evidence>
<evidence type="ECO:0000256" key="1">
    <source>
        <dbReference type="ARBA" id="ARBA00022679"/>
    </source>
</evidence>
<protein>
    <submittedName>
        <fullName evidence="4">Ribokinase</fullName>
    </submittedName>
</protein>
<dbReference type="EMBL" id="BMZN01000006">
    <property type="protein sequence ID" value="GHC58938.1"/>
    <property type="molecule type" value="Genomic_DNA"/>
</dbReference>
<gene>
    <name evidence="4" type="primary">rbsK</name>
    <name evidence="4" type="ORF">GCM10010096_35260</name>
</gene>
<dbReference type="Pfam" id="PF00294">
    <property type="entry name" value="PfkB"/>
    <property type="match status" value="1"/>
</dbReference>
<dbReference type="SUPFAM" id="SSF53613">
    <property type="entry name" value="Ribokinase-like"/>
    <property type="match status" value="1"/>
</dbReference>
<keyword evidence="2 4" id="KW-0418">Kinase</keyword>
<dbReference type="Proteomes" id="UP000608923">
    <property type="component" value="Unassembled WGS sequence"/>
</dbReference>
<keyword evidence="1" id="KW-0808">Transferase</keyword>
<accession>A0A8H9M789</accession>
<dbReference type="InterPro" id="IPR011611">
    <property type="entry name" value="PfkB_dom"/>
</dbReference>
<evidence type="ECO:0000313" key="5">
    <source>
        <dbReference type="Proteomes" id="UP000608923"/>
    </source>
</evidence>
<sequence length="313" mass="32624">MVQVVAIGSITVDIVVSDMPADLARGDKQEVGSIDLYPGGGALNATAGFMTQGESVRLLGALGRDGLGERLCAHIEQLGIDVSSVQICPDQPTGKAIVLVEPSGSASVLARRGANACLRIQAQDLQADLIYVAPLALQPMESLAQALAQREKGSTCLAVNPSVACLRQQGQGFKQVYAQADVLGLNAVEAQMLAGVQDADIQLDLSVEQASVLATRLQHHFQQALIITLGVQGAVLAMNDQHYFEPACQVAVCSTVGAGDAFLSSFALAWKRGLEPSHALQFASQAAAARLGQWAANAFPPLFGQGADEVLAL</sequence>
<dbReference type="AlphaFoldDB" id="A0A8H9M789"/>
<feature type="domain" description="Carbohydrate kinase PfkB" evidence="3">
    <location>
        <begin position="3"/>
        <end position="293"/>
    </location>
</feature>
<evidence type="ECO:0000256" key="2">
    <source>
        <dbReference type="ARBA" id="ARBA00022777"/>
    </source>
</evidence>